<sequence>MCPAVKVLAHARNPARLADLTAPVTHDPAFRAPVGHLQIRIRDLAAEALNHGKALPPKPRRLYRVRVTLGWPAFAALVAVFWLMVTKPGLWQG</sequence>
<gene>
    <name evidence="2" type="ORF">G4Z14_12065</name>
</gene>
<name>A0A6M0QWI3_9RHOB</name>
<protein>
    <submittedName>
        <fullName evidence="2">DUF2269 family protein</fullName>
    </submittedName>
</protein>
<feature type="transmembrane region" description="Helical" evidence="1">
    <location>
        <begin position="67"/>
        <end position="85"/>
    </location>
</feature>
<keyword evidence="1" id="KW-0472">Membrane</keyword>
<comment type="caution">
    <text evidence="2">The sequence shown here is derived from an EMBL/GenBank/DDBJ whole genome shotgun (WGS) entry which is preliminary data.</text>
</comment>
<dbReference type="AlphaFoldDB" id="A0A6M0QWI3"/>
<dbReference type="EMBL" id="JAAIVJ010000006">
    <property type="protein sequence ID" value="NEY91033.1"/>
    <property type="molecule type" value="Genomic_DNA"/>
</dbReference>
<keyword evidence="1" id="KW-1133">Transmembrane helix</keyword>
<organism evidence="2 3">
    <name type="scientific">Tabrizicola oligotrophica</name>
    <dbReference type="NCBI Taxonomy" id="2710650"/>
    <lineage>
        <taxon>Bacteria</taxon>
        <taxon>Pseudomonadati</taxon>
        <taxon>Pseudomonadota</taxon>
        <taxon>Alphaproteobacteria</taxon>
        <taxon>Rhodobacterales</taxon>
        <taxon>Paracoccaceae</taxon>
        <taxon>Tabrizicola</taxon>
    </lineage>
</organism>
<dbReference type="InterPro" id="IPR018729">
    <property type="entry name" value="DUF2269_transmembrane"/>
</dbReference>
<reference evidence="2 3" key="1">
    <citation type="submission" date="2020-02" db="EMBL/GenBank/DDBJ databases">
        <authorList>
            <person name="Chen W.-M."/>
        </authorList>
    </citation>
    <scope>NUCLEOTIDE SEQUENCE [LARGE SCALE GENOMIC DNA]</scope>
    <source>
        <strain evidence="2 3">KMS-5</strain>
    </source>
</reference>
<accession>A0A6M0QWI3</accession>
<evidence type="ECO:0000313" key="2">
    <source>
        <dbReference type="EMBL" id="NEY91033.1"/>
    </source>
</evidence>
<dbReference type="RefSeq" id="WP_164626047.1">
    <property type="nucleotide sequence ID" value="NZ_JAAIVJ010000006.1"/>
</dbReference>
<dbReference type="Proteomes" id="UP000477782">
    <property type="component" value="Unassembled WGS sequence"/>
</dbReference>
<dbReference type="Pfam" id="PF10027">
    <property type="entry name" value="DUF2269"/>
    <property type="match status" value="1"/>
</dbReference>
<keyword evidence="3" id="KW-1185">Reference proteome</keyword>
<keyword evidence="1" id="KW-0812">Transmembrane</keyword>
<proteinExistence type="predicted"/>
<evidence type="ECO:0000256" key="1">
    <source>
        <dbReference type="SAM" id="Phobius"/>
    </source>
</evidence>
<evidence type="ECO:0000313" key="3">
    <source>
        <dbReference type="Proteomes" id="UP000477782"/>
    </source>
</evidence>